<protein>
    <submittedName>
        <fullName evidence="1">Uncharacterized protein</fullName>
    </submittedName>
</protein>
<proteinExistence type="predicted"/>
<sequence>MFGSFYLGSCLELSGVKEIVERLFENAQVIDSKNSFTISTDGFTLSVKEGGPRVLFANEDYGASLKFDFYIDITVSHTNWAHELIVFVERLLKSVSGDCLLELNDKPILLRKDNHVVVDDSRLGGEKQFPIYELDLDFERGNLE</sequence>
<evidence type="ECO:0000313" key="1">
    <source>
        <dbReference type="EMBL" id="AYB46212.1"/>
    </source>
</evidence>
<dbReference type="EMBL" id="CP032412">
    <property type="protein sequence ID" value="AYB46212.1"/>
    <property type="molecule type" value="Genomic_DNA"/>
</dbReference>
<keyword evidence="2" id="KW-1185">Reference proteome</keyword>
<organism evidence="1 2">
    <name type="scientific">Paenibacillus lautus</name>
    <name type="common">Bacillus lautus</name>
    <dbReference type="NCBI Taxonomy" id="1401"/>
    <lineage>
        <taxon>Bacteria</taxon>
        <taxon>Bacillati</taxon>
        <taxon>Bacillota</taxon>
        <taxon>Bacilli</taxon>
        <taxon>Bacillales</taxon>
        <taxon>Paenibacillaceae</taxon>
        <taxon>Paenibacillus</taxon>
    </lineage>
</organism>
<dbReference type="RefSeq" id="WP_119849832.1">
    <property type="nucleotide sequence ID" value="NZ_CP032412.1"/>
</dbReference>
<accession>A0A385TUP3</accession>
<dbReference type="AlphaFoldDB" id="A0A385TUP3"/>
<gene>
    <name evidence="1" type="ORF">D5F53_24225</name>
</gene>
<name>A0A385TUP3_PAELA</name>
<dbReference type="Proteomes" id="UP000266552">
    <property type="component" value="Chromosome"/>
</dbReference>
<evidence type="ECO:0000313" key="2">
    <source>
        <dbReference type="Proteomes" id="UP000266552"/>
    </source>
</evidence>
<dbReference type="KEGG" id="plw:D5F53_24225"/>
<reference evidence="1 2" key="1">
    <citation type="submission" date="2018-09" db="EMBL/GenBank/DDBJ databases">
        <title>Genome Sequence of Paenibacillus lautus Strain E7593-69, Azo Dye-Degrading Bacteria, Isolated from Commercial Tattoo Inks.</title>
        <authorList>
            <person name="Nho S.W."/>
            <person name="Kim S.-J."/>
            <person name="Kweon O."/>
            <person name="Cerniglia C.E."/>
        </authorList>
    </citation>
    <scope>NUCLEOTIDE SEQUENCE [LARGE SCALE GENOMIC DNA]</scope>
    <source>
        <strain evidence="1 2">E7593-69</strain>
    </source>
</reference>